<dbReference type="SUPFAM" id="SSF48019">
    <property type="entry name" value="post-AAA+ oligomerization domain-like"/>
    <property type="match status" value="1"/>
</dbReference>
<reference evidence="12" key="1">
    <citation type="submission" date="2017-05" db="EMBL/GenBank/DDBJ databases">
        <title>The Genome Sequence of Enterococcus sp. 4G2_DIV0659.</title>
        <authorList>
            <consortium name="The Broad Institute Genomics Platform"/>
            <consortium name="The Broad Institute Genomic Center for Infectious Diseases"/>
            <person name="Earl A."/>
            <person name="Manson A."/>
            <person name="Schwartman J."/>
            <person name="Gilmore M."/>
            <person name="Abouelleil A."/>
            <person name="Cao P."/>
            <person name="Chapman S."/>
            <person name="Cusick C."/>
            <person name="Shea T."/>
            <person name="Young S."/>
            <person name="Neafsey D."/>
            <person name="Nusbaum C."/>
            <person name="Birren B."/>
        </authorList>
    </citation>
    <scope>NUCLEOTIDE SEQUENCE [LARGE SCALE GENOMIC DNA]</scope>
    <source>
        <strain evidence="12">4G2_DIV0659</strain>
    </source>
</reference>
<evidence type="ECO:0000313" key="11">
    <source>
        <dbReference type="EMBL" id="MEI5995486.1"/>
    </source>
</evidence>
<evidence type="ECO:0000256" key="6">
    <source>
        <dbReference type="ARBA" id="ARBA00022932"/>
    </source>
</evidence>
<evidence type="ECO:0000256" key="7">
    <source>
        <dbReference type="ARBA" id="ARBA00034754"/>
    </source>
</evidence>
<dbReference type="InterPro" id="IPR008921">
    <property type="entry name" value="DNA_pol3_clamp-load_cplx_C"/>
</dbReference>
<sequence length="344" mass="39700">MNLQEALKQVRQQQFSSVYLIQGTEGYLSELFKTELMSQLIKTEDDQFNYSTFDMEEVPLSVAMEEAETIPFFGDYRLVFIEHPYFLTAERKTNGIEHDIDSLLAYLEQPSPTTILVFIANVEKLDERKKVTKALKKKANIVDVNPMGEREVRQYVEQTIQSEGYEIRPEAFDLLLQLTDLNLSKVMGELQKLFLFASENKVITLNSVKELVPKSLEHNVFDLTNDVLSGNAEKAIQLYEDLLLQGEETIKLNAILLNQIRLFLQTKILAKLGYQQANIAETLKIHPYRVKLALQQVRRFELDRLETIYDELVENDFGMKTGKMDKELLFELFILKLSRQAAAG</sequence>
<evidence type="ECO:0000256" key="4">
    <source>
        <dbReference type="ARBA" id="ARBA00022695"/>
    </source>
</evidence>
<evidence type="ECO:0000256" key="8">
    <source>
        <dbReference type="ARBA" id="ARBA00049244"/>
    </source>
</evidence>
<dbReference type="PANTHER" id="PTHR34388:SF1">
    <property type="entry name" value="DNA POLYMERASE III SUBUNIT DELTA"/>
    <property type="match status" value="1"/>
</dbReference>
<evidence type="ECO:0000259" key="10">
    <source>
        <dbReference type="Pfam" id="PF21694"/>
    </source>
</evidence>
<dbReference type="SUPFAM" id="SSF52540">
    <property type="entry name" value="P-loop containing nucleoside triphosphate hydrolases"/>
    <property type="match status" value="1"/>
</dbReference>
<dbReference type="OrthoDB" id="9775929at2"/>
<feature type="domain" description="DNA polymerase III delta subunit-like C-terminal" evidence="10">
    <location>
        <begin position="217"/>
        <end position="337"/>
    </location>
</feature>
<evidence type="ECO:0000256" key="1">
    <source>
        <dbReference type="ARBA" id="ARBA00012417"/>
    </source>
</evidence>
<organism evidence="12">
    <name type="scientific">Candidatus Enterococcus mansonii</name>
    <dbReference type="NCBI Taxonomy" id="1834181"/>
    <lineage>
        <taxon>Bacteria</taxon>
        <taxon>Bacillati</taxon>
        <taxon>Bacillota</taxon>
        <taxon>Bacilli</taxon>
        <taxon>Lactobacillales</taxon>
        <taxon>Enterococcaceae</taxon>
        <taxon>Enterococcus</taxon>
    </lineage>
</organism>
<evidence type="ECO:0000313" key="13">
    <source>
        <dbReference type="Proteomes" id="UP000195139"/>
    </source>
</evidence>
<dbReference type="Pfam" id="PF21694">
    <property type="entry name" value="DNA_pol3_delta_C"/>
    <property type="match status" value="1"/>
</dbReference>
<feature type="domain" description="DNA polymerase III delta N-terminal" evidence="9">
    <location>
        <begin position="19"/>
        <end position="144"/>
    </location>
</feature>
<dbReference type="EMBL" id="NGLE01000001">
    <property type="protein sequence ID" value="OTO10284.1"/>
    <property type="molecule type" value="Genomic_DNA"/>
</dbReference>
<name>A0A242CJ65_9ENTE</name>
<reference evidence="11 13" key="2">
    <citation type="submission" date="2018-07" db="EMBL/GenBank/DDBJ databases">
        <title>The Genome Sequence of Enterococcus sp. DIV0659b.</title>
        <authorList>
            <consortium name="The Broad Institute Genomics Platform"/>
            <consortium name="The Broad Institute Genomic Center for Infectious Diseases"/>
            <person name="Earl A."/>
            <person name="Manson A."/>
            <person name="Schwartman J."/>
            <person name="Gilmore M."/>
            <person name="Abouelleil A."/>
            <person name="Cao P."/>
            <person name="Chapman S."/>
            <person name="Cusick C."/>
            <person name="Shea T."/>
            <person name="Young S."/>
            <person name="Neafsey D."/>
            <person name="Nusbaum C."/>
            <person name="Birren B."/>
        </authorList>
    </citation>
    <scope>NUCLEOTIDE SEQUENCE [LARGE SCALE GENOMIC DNA]</scope>
    <source>
        <strain evidence="11 13">4G2_DIV0659</strain>
    </source>
</reference>
<keyword evidence="6" id="KW-0239">DNA-directed DNA polymerase</keyword>
<dbReference type="Gene3D" id="3.40.50.300">
    <property type="entry name" value="P-loop containing nucleotide triphosphate hydrolases"/>
    <property type="match status" value="1"/>
</dbReference>
<evidence type="ECO:0000259" key="9">
    <source>
        <dbReference type="Pfam" id="PF06144"/>
    </source>
</evidence>
<dbReference type="GO" id="GO:0003887">
    <property type="term" value="F:DNA-directed DNA polymerase activity"/>
    <property type="evidence" value="ECO:0007669"/>
    <property type="project" value="UniProtKB-KW"/>
</dbReference>
<comment type="similarity">
    <text evidence="7">Belongs to the DNA polymerase HolA subunit family.</text>
</comment>
<dbReference type="EC" id="2.7.7.7" evidence="1"/>
<evidence type="ECO:0000313" key="12">
    <source>
        <dbReference type="EMBL" id="OTO10284.1"/>
    </source>
</evidence>
<keyword evidence="4" id="KW-0548">Nucleotidyltransferase</keyword>
<dbReference type="GO" id="GO:0003677">
    <property type="term" value="F:DNA binding"/>
    <property type="evidence" value="ECO:0007669"/>
    <property type="project" value="InterPro"/>
</dbReference>
<dbReference type="InterPro" id="IPR027417">
    <property type="entry name" value="P-loop_NTPase"/>
</dbReference>
<dbReference type="GO" id="GO:0009360">
    <property type="term" value="C:DNA polymerase III complex"/>
    <property type="evidence" value="ECO:0007669"/>
    <property type="project" value="InterPro"/>
</dbReference>
<evidence type="ECO:0000256" key="2">
    <source>
        <dbReference type="ARBA" id="ARBA00017703"/>
    </source>
</evidence>
<dbReference type="RefSeq" id="WP_086329927.1">
    <property type="nucleotide sequence ID" value="NZ_NGLE02000001.1"/>
</dbReference>
<evidence type="ECO:0000256" key="3">
    <source>
        <dbReference type="ARBA" id="ARBA00022679"/>
    </source>
</evidence>
<dbReference type="InterPro" id="IPR010372">
    <property type="entry name" value="DNA_pol3_delta_N"/>
</dbReference>
<keyword evidence="5" id="KW-0235">DNA replication</keyword>
<keyword evidence="3" id="KW-0808">Transferase</keyword>
<accession>A0A242CJ65</accession>
<evidence type="ECO:0000256" key="5">
    <source>
        <dbReference type="ARBA" id="ARBA00022705"/>
    </source>
</evidence>
<dbReference type="InterPro" id="IPR048466">
    <property type="entry name" value="DNA_pol3_delta-like_C"/>
</dbReference>
<comment type="catalytic activity">
    <reaction evidence="8">
        <text>DNA(n) + a 2'-deoxyribonucleoside 5'-triphosphate = DNA(n+1) + diphosphate</text>
        <dbReference type="Rhea" id="RHEA:22508"/>
        <dbReference type="Rhea" id="RHEA-COMP:17339"/>
        <dbReference type="Rhea" id="RHEA-COMP:17340"/>
        <dbReference type="ChEBI" id="CHEBI:33019"/>
        <dbReference type="ChEBI" id="CHEBI:61560"/>
        <dbReference type="ChEBI" id="CHEBI:173112"/>
        <dbReference type="EC" id="2.7.7.7"/>
    </reaction>
</comment>
<proteinExistence type="inferred from homology"/>
<gene>
    <name evidence="12" type="ORF">A5880_000968</name>
    <name evidence="11" type="ORF">A5880_003077</name>
</gene>
<dbReference type="EMBL" id="NGLE02000001">
    <property type="protein sequence ID" value="MEI5995486.1"/>
    <property type="molecule type" value="Genomic_DNA"/>
</dbReference>
<dbReference type="PANTHER" id="PTHR34388">
    <property type="entry name" value="DNA POLYMERASE III SUBUNIT DELTA"/>
    <property type="match status" value="1"/>
</dbReference>
<dbReference type="InterPro" id="IPR005790">
    <property type="entry name" value="DNA_polIII_delta"/>
</dbReference>
<dbReference type="Gene3D" id="1.20.272.10">
    <property type="match status" value="1"/>
</dbReference>
<dbReference type="GO" id="GO:0006261">
    <property type="term" value="P:DNA-templated DNA replication"/>
    <property type="evidence" value="ECO:0007669"/>
    <property type="project" value="TreeGrafter"/>
</dbReference>
<dbReference type="NCBIfam" id="TIGR01128">
    <property type="entry name" value="holA"/>
    <property type="match status" value="1"/>
</dbReference>
<keyword evidence="13" id="KW-1185">Reference proteome</keyword>
<comment type="caution">
    <text evidence="12">The sequence shown here is derived from an EMBL/GenBank/DDBJ whole genome shotgun (WGS) entry which is preliminary data.</text>
</comment>
<protein>
    <recommendedName>
        <fullName evidence="2">DNA polymerase III subunit delta</fullName>
        <ecNumber evidence="1">2.7.7.7</ecNumber>
    </recommendedName>
</protein>
<dbReference type="Pfam" id="PF06144">
    <property type="entry name" value="DNA_pol3_delta"/>
    <property type="match status" value="1"/>
</dbReference>
<dbReference type="Gene3D" id="1.10.8.60">
    <property type="match status" value="1"/>
</dbReference>
<dbReference type="Proteomes" id="UP000195139">
    <property type="component" value="Unassembled WGS sequence"/>
</dbReference>
<dbReference type="AlphaFoldDB" id="A0A242CJ65"/>
<dbReference type="STRING" id="1834181.A5880_000968"/>